<name>A0A368EYE7_ANCCA</name>
<keyword evidence="2" id="KW-1185">Reference proteome</keyword>
<sequence>MSEIQFKYHETYICVIFPRGERLLEAFDAPTPTVDMVKPLKTPSEAQKRWMSIRRAKNGIAVVSDKSTDPLIHLSNPGADDPALPGMTPMATLPPGATCDDDLSLQSDMSSRPTTGRVLKQNGKSNVFSQMQGKCTWLCMVWLSRVPKTRVAGVLPYVSLT</sequence>
<dbReference type="AlphaFoldDB" id="A0A368EYE7"/>
<organism evidence="1 2">
    <name type="scientific">Ancylostoma caninum</name>
    <name type="common">Dog hookworm</name>
    <dbReference type="NCBI Taxonomy" id="29170"/>
    <lineage>
        <taxon>Eukaryota</taxon>
        <taxon>Metazoa</taxon>
        <taxon>Ecdysozoa</taxon>
        <taxon>Nematoda</taxon>
        <taxon>Chromadorea</taxon>
        <taxon>Rhabditida</taxon>
        <taxon>Rhabditina</taxon>
        <taxon>Rhabditomorpha</taxon>
        <taxon>Strongyloidea</taxon>
        <taxon>Ancylostomatidae</taxon>
        <taxon>Ancylostomatinae</taxon>
        <taxon>Ancylostoma</taxon>
    </lineage>
</organism>
<comment type="caution">
    <text evidence="1">The sequence shown here is derived from an EMBL/GenBank/DDBJ whole genome shotgun (WGS) entry which is preliminary data.</text>
</comment>
<evidence type="ECO:0000313" key="2">
    <source>
        <dbReference type="Proteomes" id="UP000252519"/>
    </source>
</evidence>
<protein>
    <submittedName>
        <fullName evidence="1">Uncharacterized protein</fullName>
    </submittedName>
</protein>
<dbReference type="OrthoDB" id="410315at2759"/>
<dbReference type="STRING" id="29170.A0A368EYE7"/>
<gene>
    <name evidence="1" type="ORF">ANCCAN_29504</name>
</gene>
<dbReference type="Proteomes" id="UP000252519">
    <property type="component" value="Unassembled WGS sequence"/>
</dbReference>
<evidence type="ECO:0000313" key="1">
    <source>
        <dbReference type="EMBL" id="RCN24793.1"/>
    </source>
</evidence>
<accession>A0A368EYE7</accession>
<proteinExistence type="predicted"/>
<dbReference type="EMBL" id="JOJR01016659">
    <property type="protein sequence ID" value="RCN24793.1"/>
    <property type="molecule type" value="Genomic_DNA"/>
</dbReference>
<reference evidence="1 2" key="1">
    <citation type="submission" date="2014-10" db="EMBL/GenBank/DDBJ databases">
        <title>Draft genome of the hookworm Ancylostoma caninum.</title>
        <authorList>
            <person name="Mitreva M."/>
        </authorList>
    </citation>
    <scope>NUCLEOTIDE SEQUENCE [LARGE SCALE GENOMIC DNA]</scope>
    <source>
        <strain evidence="1 2">Baltimore</strain>
    </source>
</reference>